<evidence type="ECO:0000256" key="5">
    <source>
        <dbReference type="PROSITE-ProRule" id="PRU00335"/>
    </source>
</evidence>
<keyword evidence="1" id="KW-0678">Repressor</keyword>
<dbReference type="SUPFAM" id="SSF48498">
    <property type="entry name" value="Tetracyclin repressor-like, C-terminal domain"/>
    <property type="match status" value="1"/>
</dbReference>
<keyword evidence="3 5" id="KW-0238">DNA-binding</keyword>
<dbReference type="PANTHER" id="PTHR30055:SF234">
    <property type="entry name" value="HTH-TYPE TRANSCRIPTIONAL REGULATOR BETI"/>
    <property type="match status" value="1"/>
</dbReference>
<dbReference type="EMBL" id="NTJD01000005">
    <property type="protein sequence ID" value="PCD76582.1"/>
    <property type="molecule type" value="Genomic_DNA"/>
</dbReference>
<evidence type="ECO:0000256" key="1">
    <source>
        <dbReference type="ARBA" id="ARBA00022491"/>
    </source>
</evidence>
<evidence type="ECO:0000256" key="2">
    <source>
        <dbReference type="ARBA" id="ARBA00023015"/>
    </source>
</evidence>
<dbReference type="Gene3D" id="1.10.357.10">
    <property type="entry name" value="Tetracycline Repressor, domain 2"/>
    <property type="match status" value="1"/>
</dbReference>
<gene>
    <name evidence="7" type="ORF">CLN94_08280</name>
</gene>
<dbReference type="PANTHER" id="PTHR30055">
    <property type="entry name" value="HTH-TYPE TRANSCRIPTIONAL REGULATOR RUTR"/>
    <property type="match status" value="1"/>
</dbReference>
<accession>A0A2A4CQQ3</accession>
<sequence length="199" mass="21856">MRKRAELRKAEIVQTVLDLADQIGPDRVTTNAVAGEIDVTQAALFRHFPSKATLWQSVAEQLAETMAAAWEAALQGADGPEARILALIGAQLSQIEATPALPMLLFSRELNVENDALRGVFRTQLARFHALLLAEVDQAQKQALFRPDIPADDVVVLLTSLVQGVAIRWALGKRDFSLLDTGLRLLNAQLRLLSTDERI</sequence>
<dbReference type="InterPro" id="IPR039538">
    <property type="entry name" value="BetI_C"/>
</dbReference>
<evidence type="ECO:0000313" key="7">
    <source>
        <dbReference type="EMBL" id="PCD76582.1"/>
    </source>
</evidence>
<dbReference type="Pfam" id="PF00440">
    <property type="entry name" value="TetR_N"/>
    <property type="match status" value="1"/>
</dbReference>
<dbReference type="GO" id="GO:0000976">
    <property type="term" value="F:transcription cis-regulatory region binding"/>
    <property type="evidence" value="ECO:0007669"/>
    <property type="project" value="TreeGrafter"/>
</dbReference>
<keyword evidence="8" id="KW-1185">Reference proteome</keyword>
<dbReference type="InterPro" id="IPR036271">
    <property type="entry name" value="Tet_transcr_reg_TetR-rel_C_sf"/>
</dbReference>
<evidence type="ECO:0000256" key="4">
    <source>
        <dbReference type="ARBA" id="ARBA00023163"/>
    </source>
</evidence>
<reference evidence="7 8" key="1">
    <citation type="submission" date="2017-09" db="EMBL/GenBank/DDBJ databases">
        <title>A multilocus sequence analysis scheme for characterization of bacteria in the genus Thioclava.</title>
        <authorList>
            <person name="Liu Y."/>
            <person name="Shao Z."/>
        </authorList>
    </citation>
    <scope>NUCLEOTIDE SEQUENCE [LARGE SCALE GENOMIC DNA]</scope>
    <source>
        <strain evidence="7 8">CAU 1312</strain>
    </source>
</reference>
<dbReference type="SUPFAM" id="SSF46689">
    <property type="entry name" value="Homeodomain-like"/>
    <property type="match status" value="1"/>
</dbReference>
<feature type="domain" description="HTH tetR-type" evidence="6">
    <location>
        <begin position="6"/>
        <end position="66"/>
    </location>
</feature>
<name>A0A2A4CQQ3_9RHOB</name>
<dbReference type="PROSITE" id="PS01081">
    <property type="entry name" value="HTH_TETR_1"/>
    <property type="match status" value="1"/>
</dbReference>
<dbReference type="InterPro" id="IPR050109">
    <property type="entry name" value="HTH-type_TetR-like_transc_reg"/>
</dbReference>
<dbReference type="RefSeq" id="WP_096433080.1">
    <property type="nucleotide sequence ID" value="NZ_NTJD01000005.1"/>
</dbReference>
<evidence type="ECO:0000313" key="8">
    <source>
        <dbReference type="Proteomes" id="UP000243507"/>
    </source>
</evidence>
<dbReference type="Proteomes" id="UP000243507">
    <property type="component" value="Unassembled WGS sequence"/>
</dbReference>
<organism evidence="7 8">
    <name type="scientific">Pseudothioclava arenosa</name>
    <dbReference type="NCBI Taxonomy" id="1795308"/>
    <lineage>
        <taxon>Bacteria</taxon>
        <taxon>Pseudomonadati</taxon>
        <taxon>Pseudomonadota</taxon>
        <taxon>Alphaproteobacteria</taxon>
        <taxon>Rhodobacterales</taxon>
        <taxon>Paracoccaceae</taxon>
        <taxon>Pseudothioclava</taxon>
    </lineage>
</organism>
<keyword evidence="4" id="KW-0804">Transcription</keyword>
<dbReference type="InterPro" id="IPR023772">
    <property type="entry name" value="DNA-bd_HTH_TetR-type_CS"/>
</dbReference>
<dbReference type="PROSITE" id="PS50977">
    <property type="entry name" value="HTH_TETR_2"/>
    <property type="match status" value="1"/>
</dbReference>
<dbReference type="GO" id="GO:0003700">
    <property type="term" value="F:DNA-binding transcription factor activity"/>
    <property type="evidence" value="ECO:0007669"/>
    <property type="project" value="TreeGrafter"/>
</dbReference>
<comment type="caution">
    <text evidence="7">The sequence shown here is derived from an EMBL/GenBank/DDBJ whole genome shotgun (WGS) entry which is preliminary data.</text>
</comment>
<dbReference type="Pfam" id="PF13977">
    <property type="entry name" value="TetR_C_6"/>
    <property type="match status" value="1"/>
</dbReference>
<protein>
    <submittedName>
        <fullName evidence="7">TetR family transcriptional regulator</fullName>
    </submittedName>
</protein>
<dbReference type="InterPro" id="IPR001647">
    <property type="entry name" value="HTH_TetR"/>
</dbReference>
<evidence type="ECO:0000259" key="6">
    <source>
        <dbReference type="PROSITE" id="PS50977"/>
    </source>
</evidence>
<dbReference type="InterPro" id="IPR009057">
    <property type="entry name" value="Homeodomain-like_sf"/>
</dbReference>
<evidence type="ECO:0000256" key="3">
    <source>
        <dbReference type="ARBA" id="ARBA00023125"/>
    </source>
</evidence>
<keyword evidence="2" id="KW-0805">Transcription regulation</keyword>
<dbReference type="AlphaFoldDB" id="A0A2A4CQQ3"/>
<feature type="DNA-binding region" description="H-T-H motif" evidence="5">
    <location>
        <begin position="29"/>
        <end position="48"/>
    </location>
</feature>
<proteinExistence type="predicted"/>
<dbReference type="OrthoDB" id="5293556at2"/>